<gene>
    <name evidence="1" type="ORF">MOPEL_060_00470</name>
</gene>
<organism evidence="1 2">
    <name type="scientific">Mobilicoccus pelagius NBRC 104925</name>
    <dbReference type="NCBI Taxonomy" id="1089455"/>
    <lineage>
        <taxon>Bacteria</taxon>
        <taxon>Bacillati</taxon>
        <taxon>Actinomycetota</taxon>
        <taxon>Actinomycetes</taxon>
        <taxon>Micrococcales</taxon>
        <taxon>Dermatophilaceae</taxon>
        <taxon>Mobilicoccus</taxon>
    </lineage>
</organism>
<proteinExistence type="predicted"/>
<dbReference type="Proteomes" id="UP000004367">
    <property type="component" value="Unassembled WGS sequence"/>
</dbReference>
<dbReference type="STRING" id="1089455.MOPEL_060_00470"/>
<evidence type="ECO:0000313" key="1">
    <source>
        <dbReference type="EMBL" id="GAB48130.1"/>
    </source>
</evidence>
<keyword evidence="2" id="KW-1185">Reference proteome</keyword>
<sequence length="101" mass="11124">MSRAAWEQALTRMEDELDAHEESVRLGDAGVVPAWEPPTDLGALPPELGDRVTHLINRIELLSTFVQYAMRSAENDLAHLDRRHGRSGTASAVALYLDSSV</sequence>
<accession>H5UQX2</accession>
<evidence type="ECO:0000313" key="2">
    <source>
        <dbReference type="Proteomes" id="UP000004367"/>
    </source>
</evidence>
<dbReference type="AlphaFoldDB" id="H5UQX2"/>
<dbReference type="OrthoDB" id="5147754at2"/>
<dbReference type="RefSeq" id="WP_009482028.1">
    <property type="nucleotide sequence ID" value="NZ_BAFE01000043.1"/>
</dbReference>
<dbReference type="EMBL" id="BAFE01000043">
    <property type="protein sequence ID" value="GAB48130.1"/>
    <property type="molecule type" value="Genomic_DNA"/>
</dbReference>
<reference evidence="1 2" key="1">
    <citation type="submission" date="2012-02" db="EMBL/GenBank/DDBJ databases">
        <title>Whole genome shotgun sequence of Mobilicoccus pelagius NBRC 104925.</title>
        <authorList>
            <person name="Yoshida Y."/>
            <person name="Hosoyama A."/>
            <person name="Tsuchikane K."/>
            <person name="Katsumata H."/>
            <person name="Yamazaki S."/>
            <person name="Fujita N."/>
        </authorList>
    </citation>
    <scope>NUCLEOTIDE SEQUENCE [LARGE SCALE GENOMIC DNA]</scope>
    <source>
        <strain evidence="1 2">NBRC 104925</strain>
    </source>
</reference>
<name>H5UQX2_9MICO</name>
<dbReference type="eggNOG" id="ENOG5031QPJ">
    <property type="taxonomic scope" value="Bacteria"/>
</dbReference>
<protein>
    <submittedName>
        <fullName evidence="1">Uncharacterized protein</fullName>
    </submittedName>
</protein>
<comment type="caution">
    <text evidence="1">The sequence shown here is derived from an EMBL/GenBank/DDBJ whole genome shotgun (WGS) entry which is preliminary data.</text>
</comment>